<organism evidence="1 2">
    <name type="scientific">Eragrostis curvula</name>
    <name type="common">weeping love grass</name>
    <dbReference type="NCBI Taxonomy" id="38414"/>
    <lineage>
        <taxon>Eukaryota</taxon>
        <taxon>Viridiplantae</taxon>
        <taxon>Streptophyta</taxon>
        <taxon>Embryophyta</taxon>
        <taxon>Tracheophyta</taxon>
        <taxon>Spermatophyta</taxon>
        <taxon>Magnoliopsida</taxon>
        <taxon>Liliopsida</taxon>
        <taxon>Poales</taxon>
        <taxon>Poaceae</taxon>
        <taxon>PACMAD clade</taxon>
        <taxon>Chloridoideae</taxon>
        <taxon>Eragrostideae</taxon>
        <taxon>Eragrostidinae</taxon>
        <taxon>Eragrostis</taxon>
    </lineage>
</organism>
<evidence type="ECO:0000313" key="2">
    <source>
        <dbReference type="Proteomes" id="UP000324897"/>
    </source>
</evidence>
<dbReference type="Gramene" id="TVU25317">
    <property type="protein sequence ID" value="TVU25317"/>
    <property type="gene ID" value="EJB05_27809"/>
</dbReference>
<protein>
    <submittedName>
        <fullName evidence="1">Uncharacterized protein</fullName>
    </submittedName>
</protein>
<gene>
    <name evidence="1" type="ORF">EJB05_27809</name>
</gene>
<comment type="caution">
    <text evidence="1">The sequence shown here is derived from an EMBL/GenBank/DDBJ whole genome shotgun (WGS) entry which is preliminary data.</text>
</comment>
<feature type="non-terminal residue" evidence="1">
    <location>
        <position position="1"/>
    </location>
</feature>
<reference evidence="1 2" key="1">
    <citation type="journal article" date="2019" name="Sci. Rep.">
        <title>A high-quality genome of Eragrostis curvula grass provides insights into Poaceae evolution and supports new strategies to enhance forage quality.</title>
        <authorList>
            <person name="Carballo J."/>
            <person name="Santos B.A.C.M."/>
            <person name="Zappacosta D."/>
            <person name="Garbus I."/>
            <person name="Selva J.P."/>
            <person name="Gallo C.A."/>
            <person name="Diaz A."/>
            <person name="Albertini E."/>
            <person name="Caccamo M."/>
            <person name="Echenique V."/>
        </authorList>
    </citation>
    <scope>NUCLEOTIDE SEQUENCE [LARGE SCALE GENOMIC DNA]</scope>
    <source>
        <strain evidence="2">cv. Victoria</strain>
        <tissue evidence="1">Leaf</tissue>
    </source>
</reference>
<sequence length="61" mass="6655">MSHSCISDCESTIPEHYRLLKHVALYTAYGRVSELCSQLGSSLRDALRMGLLGAPVSPLYG</sequence>
<proteinExistence type="predicted"/>
<keyword evidence="2" id="KW-1185">Reference proteome</keyword>
<name>A0A5J9UQ27_9POAL</name>
<dbReference type="AlphaFoldDB" id="A0A5J9UQ27"/>
<accession>A0A5J9UQ27</accession>
<dbReference type="EMBL" id="RWGY01000013">
    <property type="protein sequence ID" value="TVU25317.1"/>
    <property type="molecule type" value="Genomic_DNA"/>
</dbReference>
<evidence type="ECO:0000313" key="1">
    <source>
        <dbReference type="EMBL" id="TVU25317.1"/>
    </source>
</evidence>
<dbReference type="Proteomes" id="UP000324897">
    <property type="component" value="Chromosome 2"/>
</dbReference>